<dbReference type="PANTHER" id="PTHR45138">
    <property type="entry name" value="REGULATORY COMPONENTS OF SENSORY TRANSDUCTION SYSTEM"/>
    <property type="match status" value="1"/>
</dbReference>
<dbReference type="SUPFAM" id="SSF55073">
    <property type="entry name" value="Nucleotide cyclase"/>
    <property type="match status" value="1"/>
</dbReference>
<feature type="transmembrane region" description="Helical" evidence="3">
    <location>
        <begin position="152"/>
        <end position="175"/>
    </location>
</feature>
<dbReference type="CDD" id="cd01949">
    <property type="entry name" value="GGDEF"/>
    <property type="match status" value="1"/>
</dbReference>
<dbReference type="Pfam" id="PF00990">
    <property type="entry name" value="GGDEF"/>
    <property type="match status" value="1"/>
</dbReference>
<keyword evidence="3" id="KW-0812">Transmembrane</keyword>
<dbReference type="GO" id="GO:0005886">
    <property type="term" value="C:plasma membrane"/>
    <property type="evidence" value="ECO:0007669"/>
    <property type="project" value="TreeGrafter"/>
</dbReference>
<dbReference type="InterPro" id="IPR050469">
    <property type="entry name" value="Diguanylate_Cyclase"/>
</dbReference>
<dbReference type="SMART" id="SM00267">
    <property type="entry name" value="GGDEF"/>
    <property type="match status" value="1"/>
</dbReference>
<dbReference type="Gene3D" id="3.30.70.270">
    <property type="match status" value="1"/>
</dbReference>
<dbReference type="GO" id="GO:1902201">
    <property type="term" value="P:negative regulation of bacterial-type flagellum-dependent cell motility"/>
    <property type="evidence" value="ECO:0007669"/>
    <property type="project" value="TreeGrafter"/>
</dbReference>
<keyword evidence="3" id="KW-0472">Membrane</keyword>
<feature type="transmembrane region" description="Helical" evidence="3">
    <location>
        <begin position="46"/>
        <end position="66"/>
    </location>
</feature>
<accession>I7ZFP0</accession>
<evidence type="ECO:0000256" key="1">
    <source>
        <dbReference type="ARBA" id="ARBA00001946"/>
    </source>
</evidence>
<proteinExistence type="predicted"/>
<dbReference type="Pfam" id="PF05230">
    <property type="entry name" value="MASE2"/>
    <property type="match status" value="1"/>
</dbReference>
<feature type="transmembrane region" description="Helical" evidence="3">
    <location>
        <begin position="87"/>
        <end position="106"/>
    </location>
</feature>
<comment type="cofactor">
    <cofactor evidence="1">
        <name>Mg(2+)</name>
        <dbReference type="ChEBI" id="CHEBI:18420"/>
    </cofactor>
</comment>
<dbReference type="InterPro" id="IPR007894">
    <property type="entry name" value="MASE2"/>
</dbReference>
<dbReference type="InterPro" id="IPR000160">
    <property type="entry name" value="GGDEF_dom"/>
</dbReference>
<dbReference type="OrthoDB" id="9803824at2"/>
<sequence>MSTTLDAAKTRAGVKLARQVFLLRLLGLGLGAVAVGGVLYEQGHDWPAWALLFGNGYIWPFVAYALSRRSSNPRAQEQRNLIVDSAMGGLWIAVMQFNFMPSLLLFVTLTMDKLAFGGWKLLPRTVGIQLLTCALVSWMLGFGFAPESSLPVMLACVPHFVAYPLTVASVTHGLLQLSHRQRLEITKLARTDPLTGLLNRGHWEQKALDEIQRFQRSHSKASLLVIDIDHFKNINDRYGHLAGDKVIKAFADTISSVTGKSDSAGRYGGDEFVVVLPNATIAEASDIAQRIQARIREVDIEGGPSRLLSTSIGVAALERGIDTLDDWIGRADVALYKAKAGGRDRVVEAPSMTAAFKPPIPSQ</sequence>
<gene>
    <name evidence="5" type="ORF">WQQ_06340</name>
</gene>
<feature type="domain" description="GGDEF" evidence="4">
    <location>
        <begin position="219"/>
        <end position="351"/>
    </location>
</feature>
<dbReference type="GO" id="GO:0052621">
    <property type="term" value="F:diguanylate cyclase activity"/>
    <property type="evidence" value="ECO:0007669"/>
    <property type="project" value="UniProtKB-EC"/>
</dbReference>
<dbReference type="GO" id="GO:0043709">
    <property type="term" value="P:cell adhesion involved in single-species biofilm formation"/>
    <property type="evidence" value="ECO:0007669"/>
    <property type="project" value="TreeGrafter"/>
</dbReference>
<dbReference type="EMBL" id="AKGD01000001">
    <property type="protein sequence ID" value="EIT70497.1"/>
    <property type="molecule type" value="Genomic_DNA"/>
</dbReference>
<evidence type="ECO:0000256" key="3">
    <source>
        <dbReference type="SAM" id="Phobius"/>
    </source>
</evidence>
<feature type="transmembrane region" description="Helical" evidence="3">
    <location>
        <begin position="21"/>
        <end position="40"/>
    </location>
</feature>
<feature type="transmembrane region" description="Helical" evidence="3">
    <location>
        <begin position="126"/>
        <end position="145"/>
    </location>
</feature>
<dbReference type="FunFam" id="3.30.70.270:FF:000001">
    <property type="entry name" value="Diguanylate cyclase domain protein"/>
    <property type="match status" value="1"/>
</dbReference>
<dbReference type="PROSITE" id="PS50887">
    <property type="entry name" value="GGDEF"/>
    <property type="match status" value="1"/>
</dbReference>
<dbReference type="InterPro" id="IPR029787">
    <property type="entry name" value="Nucleotide_cyclase"/>
</dbReference>
<evidence type="ECO:0000256" key="2">
    <source>
        <dbReference type="ARBA" id="ARBA00012528"/>
    </source>
</evidence>
<evidence type="ECO:0000259" key="4">
    <source>
        <dbReference type="PROSITE" id="PS50887"/>
    </source>
</evidence>
<dbReference type="STRING" id="1172194.WQQ_06340"/>
<name>I7ZFP0_9GAMM</name>
<dbReference type="InterPro" id="IPR043128">
    <property type="entry name" value="Rev_trsase/Diguanyl_cyclase"/>
</dbReference>
<evidence type="ECO:0000313" key="6">
    <source>
        <dbReference type="Proteomes" id="UP000003704"/>
    </source>
</evidence>
<protein>
    <recommendedName>
        <fullName evidence="2">diguanylate cyclase</fullName>
        <ecNumber evidence="2">2.7.7.65</ecNumber>
    </recommendedName>
</protein>
<dbReference type="PANTHER" id="PTHR45138:SF24">
    <property type="entry name" value="DIGUANYLATE CYCLASE DGCC-RELATED"/>
    <property type="match status" value="1"/>
</dbReference>
<organism evidence="5 6">
    <name type="scientific">Hydrocarboniphaga effusa AP103</name>
    <dbReference type="NCBI Taxonomy" id="1172194"/>
    <lineage>
        <taxon>Bacteria</taxon>
        <taxon>Pseudomonadati</taxon>
        <taxon>Pseudomonadota</taxon>
        <taxon>Gammaproteobacteria</taxon>
        <taxon>Nevskiales</taxon>
        <taxon>Nevskiaceae</taxon>
        <taxon>Hydrocarboniphaga</taxon>
    </lineage>
</organism>
<dbReference type="AlphaFoldDB" id="I7ZFP0"/>
<keyword evidence="6" id="KW-1185">Reference proteome</keyword>
<keyword evidence="3" id="KW-1133">Transmembrane helix</keyword>
<dbReference type="Proteomes" id="UP000003704">
    <property type="component" value="Unassembled WGS sequence"/>
</dbReference>
<reference evidence="5 6" key="1">
    <citation type="journal article" date="2012" name="J. Bacteriol.">
        <title>Genome Sequence of n-Alkane-Degrading Hydrocarboniphaga effusa Strain AP103T (ATCC BAA-332T).</title>
        <authorList>
            <person name="Chang H.K."/>
            <person name="Zylstra G.J."/>
            <person name="Chae J.C."/>
        </authorList>
    </citation>
    <scope>NUCLEOTIDE SEQUENCE [LARGE SCALE GENOMIC DNA]</scope>
    <source>
        <strain evidence="5 6">AP103</strain>
    </source>
</reference>
<dbReference type="EC" id="2.7.7.65" evidence="2"/>
<dbReference type="RefSeq" id="WP_007183590.1">
    <property type="nucleotide sequence ID" value="NZ_AKGD01000001.1"/>
</dbReference>
<evidence type="ECO:0000313" key="5">
    <source>
        <dbReference type="EMBL" id="EIT70497.1"/>
    </source>
</evidence>
<comment type="caution">
    <text evidence="5">The sequence shown here is derived from an EMBL/GenBank/DDBJ whole genome shotgun (WGS) entry which is preliminary data.</text>
</comment>
<dbReference type="NCBIfam" id="TIGR00254">
    <property type="entry name" value="GGDEF"/>
    <property type="match status" value="1"/>
</dbReference>